<keyword evidence="4 5" id="KW-0472">Membrane</keyword>
<evidence type="ECO:0000256" key="1">
    <source>
        <dbReference type="ARBA" id="ARBA00004141"/>
    </source>
</evidence>
<dbReference type="PANTHER" id="PTHR21576:SF30">
    <property type="entry name" value="NODULIN-LIKE FAMILY PROTEIN, EXPRESSED"/>
    <property type="match status" value="1"/>
</dbReference>
<keyword evidence="2 5" id="KW-0812">Transmembrane</keyword>
<dbReference type="InterPro" id="IPR010658">
    <property type="entry name" value="Nodulin-like"/>
</dbReference>
<keyword evidence="3 5" id="KW-1133">Transmembrane helix</keyword>
<evidence type="ECO:0000313" key="7">
    <source>
        <dbReference type="EMBL" id="CAD6252815.1"/>
    </source>
</evidence>
<keyword evidence="8" id="KW-1185">Reference proteome</keyword>
<feature type="transmembrane region" description="Helical" evidence="5">
    <location>
        <begin position="25"/>
        <end position="52"/>
    </location>
</feature>
<evidence type="ECO:0000256" key="3">
    <source>
        <dbReference type="ARBA" id="ARBA00022989"/>
    </source>
</evidence>
<proteinExistence type="predicted"/>
<protein>
    <recommendedName>
        <fullName evidence="6">Nodulin-like domain-containing protein</fullName>
    </recommendedName>
</protein>
<dbReference type="EMBL" id="CAJGYO010000009">
    <property type="protein sequence ID" value="CAD6252815.1"/>
    <property type="molecule type" value="Genomic_DNA"/>
</dbReference>
<comment type="subcellular location">
    <subcellularLocation>
        <location evidence="1">Membrane</location>
        <topology evidence="1">Multi-pass membrane protein</topology>
    </subcellularLocation>
</comment>
<organism evidence="7 8">
    <name type="scientific">Miscanthus lutarioriparius</name>
    <dbReference type="NCBI Taxonomy" id="422564"/>
    <lineage>
        <taxon>Eukaryota</taxon>
        <taxon>Viridiplantae</taxon>
        <taxon>Streptophyta</taxon>
        <taxon>Embryophyta</taxon>
        <taxon>Tracheophyta</taxon>
        <taxon>Spermatophyta</taxon>
        <taxon>Magnoliopsida</taxon>
        <taxon>Liliopsida</taxon>
        <taxon>Poales</taxon>
        <taxon>Poaceae</taxon>
        <taxon>PACMAD clade</taxon>
        <taxon>Panicoideae</taxon>
        <taxon>Andropogonodae</taxon>
        <taxon>Andropogoneae</taxon>
        <taxon>Saccharinae</taxon>
        <taxon>Miscanthus</taxon>
    </lineage>
</organism>
<feature type="transmembrane region" description="Helical" evidence="5">
    <location>
        <begin position="64"/>
        <end position="84"/>
    </location>
</feature>
<name>A0A811QB42_9POAL</name>
<evidence type="ECO:0000256" key="4">
    <source>
        <dbReference type="ARBA" id="ARBA00023136"/>
    </source>
</evidence>
<gene>
    <name evidence="7" type="ORF">NCGR_LOCUS36462</name>
</gene>
<dbReference type="Pfam" id="PF06813">
    <property type="entry name" value="Nodulin-like"/>
    <property type="match status" value="1"/>
</dbReference>
<dbReference type="GO" id="GO:0016020">
    <property type="term" value="C:membrane"/>
    <property type="evidence" value="ECO:0007669"/>
    <property type="project" value="UniProtKB-SubCell"/>
</dbReference>
<feature type="domain" description="Nodulin-like" evidence="6">
    <location>
        <begin position="1"/>
        <end position="106"/>
    </location>
</feature>
<dbReference type="OrthoDB" id="410267at2759"/>
<evidence type="ECO:0000313" key="8">
    <source>
        <dbReference type="Proteomes" id="UP000604825"/>
    </source>
</evidence>
<feature type="transmembrane region" description="Helical" evidence="5">
    <location>
        <begin position="90"/>
        <end position="112"/>
    </location>
</feature>
<comment type="caution">
    <text evidence="7">The sequence shown here is derived from an EMBL/GenBank/DDBJ whole genome shotgun (WGS) entry which is preliminary data.</text>
</comment>
<evidence type="ECO:0000256" key="5">
    <source>
        <dbReference type="SAM" id="Phobius"/>
    </source>
</evidence>
<accession>A0A811QB42</accession>
<reference evidence="7" key="1">
    <citation type="submission" date="2020-10" db="EMBL/GenBank/DDBJ databases">
        <authorList>
            <person name="Han B."/>
            <person name="Lu T."/>
            <person name="Zhao Q."/>
            <person name="Huang X."/>
            <person name="Zhao Y."/>
        </authorList>
    </citation>
    <scope>NUCLEOTIDE SEQUENCE</scope>
</reference>
<evidence type="ECO:0000259" key="6">
    <source>
        <dbReference type="Pfam" id="PF06813"/>
    </source>
</evidence>
<dbReference type="Proteomes" id="UP000604825">
    <property type="component" value="Unassembled WGS sequence"/>
</dbReference>
<sequence>MNLASYLMVYRSLVPDRTERPLPPLLWLMCAYVCVGANSQAFTGSGALVTCVRKFHEARGTVLGLLKGYVGLSSAILTQIYLALYGGRDARSLVLLIAWLPAVVVSLNKLVLTLM</sequence>
<dbReference type="PANTHER" id="PTHR21576">
    <property type="entry name" value="UNCHARACTERIZED NODULIN-LIKE PROTEIN"/>
    <property type="match status" value="1"/>
</dbReference>
<evidence type="ECO:0000256" key="2">
    <source>
        <dbReference type="ARBA" id="ARBA00022692"/>
    </source>
</evidence>
<dbReference type="AlphaFoldDB" id="A0A811QB42"/>